<evidence type="ECO:0000256" key="2">
    <source>
        <dbReference type="ARBA" id="ARBA00023015"/>
    </source>
</evidence>
<evidence type="ECO:0000256" key="6">
    <source>
        <dbReference type="SAM" id="MobiDB-lite"/>
    </source>
</evidence>
<evidence type="ECO:0000256" key="3">
    <source>
        <dbReference type="ARBA" id="ARBA00023125"/>
    </source>
</evidence>
<evidence type="ECO:0000256" key="5">
    <source>
        <dbReference type="ARBA" id="ARBA00023242"/>
    </source>
</evidence>
<keyword evidence="4" id="KW-0804">Transcription</keyword>
<dbReference type="Pfam" id="PF00172">
    <property type="entry name" value="Zn_clus"/>
    <property type="match status" value="1"/>
</dbReference>
<evidence type="ECO:0000313" key="8">
    <source>
        <dbReference type="EMBL" id="KAB8275279.1"/>
    </source>
</evidence>
<evidence type="ECO:0000256" key="4">
    <source>
        <dbReference type="ARBA" id="ARBA00023163"/>
    </source>
</evidence>
<dbReference type="Pfam" id="PF11951">
    <property type="entry name" value="Fungal_trans_2"/>
    <property type="match status" value="1"/>
</dbReference>
<dbReference type="GO" id="GO:0008270">
    <property type="term" value="F:zinc ion binding"/>
    <property type="evidence" value="ECO:0007669"/>
    <property type="project" value="InterPro"/>
</dbReference>
<dbReference type="Proteomes" id="UP000326289">
    <property type="component" value="Unassembled WGS sequence"/>
</dbReference>
<dbReference type="CDD" id="cd00067">
    <property type="entry name" value="GAL4"/>
    <property type="match status" value="1"/>
</dbReference>
<name>A0A5N6JAG2_9EURO</name>
<proteinExistence type="predicted"/>
<dbReference type="GO" id="GO:0045944">
    <property type="term" value="P:positive regulation of transcription by RNA polymerase II"/>
    <property type="evidence" value="ECO:0007669"/>
    <property type="project" value="TreeGrafter"/>
</dbReference>
<dbReference type="GO" id="GO:0000976">
    <property type="term" value="F:transcription cis-regulatory region binding"/>
    <property type="evidence" value="ECO:0007669"/>
    <property type="project" value="TreeGrafter"/>
</dbReference>
<keyword evidence="3" id="KW-0238">DNA-binding</keyword>
<accession>A0A5N6JAG2</accession>
<dbReference type="InterPro" id="IPR021858">
    <property type="entry name" value="Fun_TF"/>
</dbReference>
<dbReference type="PANTHER" id="PTHR37534:SF49">
    <property type="entry name" value="LYSINE BIOSYNTHESIS REGULATORY PROTEIN LYS14"/>
    <property type="match status" value="1"/>
</dbReference>
<dbReference type="PANTHER" id="PTHR37534">
    <property type="entry name" value="TRANSCRIPTIONAL ACTIVATOR PROTEIN UGA3"/>
    <property type="match status" value="1"/>
</dbReference>
<gene>
    <name evidence="8" type="ORF">BDV30DRAFT_225322</name>
</gene>
<dbReference type="SMART" id="SM00066">
    <property type="entry name" value="GAL4"/>
    <property type="match status" value="1"/>
</dbReference>
<dbReference type="InterPro" id="IPR001138">
    <property type="entry name" value="Zn2Cys6_DnaBD"/>
</dbReference>
<evidence type="ECO:0000259" key="7">
    <source>
        <dbReference type="PROSITE" id="PS50048"/>
    </source>
</evidence>
<reference evidence="8 9" key="1">
    <citation type="submission" date="2019-04" db="EMBL/GenBank/DDBJ databases">
        <title>Fungal friends and foes A comparative genomics study of 23 Aspergillus species from section Flavi.</title>
        <authorList>
            <consortium name="DOE Joint Genome Institute"/>
            <person name="Kjaerbolling I."/>
            <person name="Vesth T.C."/>
            <person name="Frisvad J.C."/>
            <person name="Nybo J.L."/>
            <person name="Theobald S."/>
            <person name="Kildgaard S."/>
            <person name="Petersen T.I."/>
            <person name="Kuo A."/>
            <person name="Sato A."/>
            <person name="Lyhne E.K."/>
            <person name="Kogle M.E."/>
            <person name="Wiebenga A."/>
            <person name="Kun R.S."/>
            <person name="Lubbers R.J."/>
            <person name="Makela M.R."/>
            <person name="Barry K."/>
            <person name="Chovatia M."/>
            <person name="Clum A."/>
            <person name="Daum C."/>
            <person name="Haridas S."/>
            <person name="He G."/>
            <person name="LaButti K."/>
            <person name="Lipzen A."/>
            <person name="Mondo S."/>
            <person name="Pangilinan J."/>
            <person name="Riley R."/>
            <person name="Salamov A."/>
            <person name="Simmons B.A."/>
            <person name="Magnuson J.K."/>
            <person name="Henrissat B."/>
            <person name="Mortensen U.H."/>
            <person name="Larsen T.O."/>
            <person name="De vries R.P."/>
            <person name="Grigoriev I.V."/>
            <person name="Machida M."/>
            <person name="Baker S.E."/>
            <person name="Andersen M.R."/>
        </authorList>
    </citation>
    <scope>NUCLEOTIDE SEQUENCE [LARGE SCALE GENOMIC DNA]</scope>
    <source>
        <strain evidence="8 9">CBS 117635</strain>
    </source>
</reference>
<dbReference type="Gene3D" id="4.10.240.10">
    <property type="entry name" value="Zn(2)-C6 fungal-type DNA-binding domain"/>
    <property type="match status" value="1"/>
</dbReference>
<keyword evidence="9" id="KW-1185">Reference proteome</keyword>
<dbReference type="InterPro" id="IPR036864">
    <property type="entry name" value="Zn2-C6_fun-type_DNA-bd_sf"/>
</dbReference>
<feature type="domain" description="Zn(2)-C6 fungal-type" evidence="7">
    <location>
        <begin position="8"/>
        <end position="36"/>
    </location>
</feature>
<organism evidence="8 9">
    <name type="scientific">Aspergillus minisclerotigenes</name>
    <dbReference type="NCBI Taxonomy" id="656917"/>
    <lineage>
        <taxon>Eukaryota</taxon>
        <taxon>Fungi</taxon>
        <taxon>Dikarya</taxon>
        <taxon>Ascomycota</taxon>
        <taxon>Pezizomycotina</taxon>
        <taxon>Eurotiomycetes</taxon>
        <taxon>Eurotiomycetidae</taxon>
        <taxon>Eurotiales</taxon>
        <taxon>Aspergillaceae</taxon>
        <taxon>Aspergillus</taxon>
        <taxon>Aspergillus subgen. Circumdati</taxon>
    </lineage>
</organism>
<dbReference type="GO" id="GO:0000981">
    <property type="term" value="F:DNA-binding transcription factor activity, RNA polymerase II-specific"/>
    <property type="evidence" value="ECO:0007669"/>
    <property type="project" value="InterPro"/>
</dbReference>
<dbReference type="EMBL" id="ML732783">
    <property type="protein sequence ID" value="KAB8275279.1"/>
    <property type="molecule type" value="Genomic_DNA"/>
</dbReference>
<keyword evidence="2" id="KW-0805">Transcription regulation</keyword>
<evidence type="ECO:0000313" key="9">
    <source>
        <dbReference type="Proteomes" id="UP000326289"/>
    </source>
</evidence>
<dbReference type="AlphaFoldDB" id="A0A5N6JAG2"/>
<comment type="subcellular location">
    <subcellularLocation>
        <location evidence="1">Nucleus</location>
    </subcellularLocation>
</comment>
<protein>
    <submittedName>
        <fullName evidence="8">Fungal-specific transcription factor domain-containing protein</fullName>
    </submittedName>
</protein>
<dbReference type="SUPFAM" id="SSF57701">
    <property type="entry name" value="Zn2/Cys6 DNA-binding domain"/>
    <property type="match status" value="1"/>
</dbReference>
<feature type="region of interest" description="Disordered" evidence="6">
    <location>
        <begin position="82"/>
        <end position="135"/>
    </location>
</feature>
<dbReference type="GO" id="GO:0005634">
    <property type="term" value="C:nucleus"/>
    <property type="evidence" value="ECO:0007669"/>
    <property type="project" value="UniProtKB-SubCell"/>
</dbReference>
<evidence type="ECO:0000256" key="1">
    <source>
        <dbReference type="ARBA" id="ARBA00004123"/>
    </source>
</evidence>
<feature type="compositionally biased region" description="Polar residues" evidence="6">
    <location>
        <begin position="88"/>
        <end position="135"/>
    </location>
</feature>
<dbReference type="PROSITE" id="PS50048">
    <property type="entry name" value="ZN2_CY6_FUNGAL_2"/>
    <property type="match status" value="1"/>
</dbReference>
<sequence length="538" mass="60458">MKSRTNPACGTCRKKCRKCDRARPVCNRCRAKGLHCEGYPPRFLFFQDQLNSKGHEQNNPVLSSSEPSPSSMTLCAQYTVSTDDESLGQDTRPNSTTATNSQSRTTNSQKKRTSPSNLSQRKPDNFSNATTTSNGVIGPTKTLSTVTVDEILPLSETEKLLSYFDKTLCRALIIDTDDLHNPFRGYILPLAYQDIGILHAVLGLTMCHITLSGKRETENASVARMIEHQLSALQSLSSLLMKEEIYGLTDDEQDVLLAVVILLVLYDICETGVSSHGVHLTGAGYICGKLARQPKVITSPRTTFLLTALGWLDVLRAFSGAEKLAYSDNVRRCILEADHFSLETLVGCPVELFYEIGCVLTAGKQYMDGTLSVDAFRDLLDGAEQYFRIWDPQSIAFPSGNPEWIQLAEAYRHVCIIRVLRFPDTWAVPCEDERIQSSVRAILDASAEISTDSAWFKRLLFPLFIAGTETSIPHQKRYIEFCMREIKRSTGFPHPAMNELLNRVWDERHRQADGPGNIPWMEYTCSRDLVRQHDYLMF</sequence>
<keyword evidence="5" id="KW-0539">Nucleus</keyword>